<dbReference type="EMBL" id="CAJVPT010038325">
    <property type="protein sequence ID" value="CAG8719863.1"/>
    <property type="molecule type" value="Genomic_DNA"/>
</dbReference>
<gene>
    <name evidence="1" type="ORF">ACOLOM_LOCUS11085</name>
</gene>
<organism evidence="1 2">
    <name type="scientific">Acaulospora colombiana</name>
    <dbReference type="NCBI Taxonomy" id="27376"/>
    <lineage>
        <taxon>Eukaryota</taxon>
        <taxon>Fungi</taxon>
        <taxon>Fungi incertae sedis</taxon>
        <taxon>Mucoromycota</taxon>
        <taxon>Glomeromycotina</taxon>
        <taxon>Glomeromycetes</taxon>
        <taxon>Diversisporales</taxon>
        <taxon>Acaulosporaceae</taxon>
        <taxon>Acaulospora</taxon>
    </lineage>
</organism>
<comment type="caution">
    <text evidence="1">The sequence shown here is derived from an EMBL/GenBank/DDBJ whole genome shotgun (WGS) entry which is preliminary data.</text>
</comment>
<evidence type="ECO:0000313" key="2">
    <source>
        <dbReference type="Proteomes" id="UP000789525"/>
    </source>
</evidence>
<sequence>LRLLNDEHTIPPASTKPIVLPSLKVLGISPTHQQISNILQLPALQTAIFYSASSPFHSSDKLLDSFASLIENATKLHIQGWPKPSDTFPDNSASAFAIEILRRSTKFKNAFFSSSFLDCSPLHEYLPHLVEQGIGSGATIEEMHFVDCTGMTERDRERLSNSSAKSVVLKFGPFSCVVNGQREISRNGNREPAMTPRDRINVAQTIMQNQLDDTPSIEEIQLLQLAATDIKKELEVLQRNNFQAHSEKVRITDAIEELGQTLETAQKFKVAQELYVGTRGMRGRGLSTVDRRMEALRQLSREESVRRARLSAEVEGIEKELKFRRLALEVIQETISSQELLSQVFRHRVSQDVDDYLDKILDDLPPSTLILSHVCRTWRLVANSNPSLWCDIQAYTEERWNKDRIEIFNHYLHRAEGYPIQIYVELEKKIEGSRLRNFKIDNLSNEYHVHFVIQPSLGTSYELSELPYQLMRPKS</sequence>
<feature type="non-terminal residue" evidence="1">
    <location>
        <position position="475"/>
    </location>
</feature>
<evidence type="ECO:0000313" key="1">
    <source>
        <dbReference type="EMBL" id="CAG8719863.1"/>
    </source>
</evidence>
<proteinExistence type="predicted"/>
<accession>A0ACA9PR72</accession>
<dbReference type="Proteomes" id="UP000789525">
    <property type="component" value="Unassembled WGS sequence"/>
</dbReference>
<reference evidence="1" key="1">
    <citation type="submission" date="2021-06" db="EMBL/GenBank/DDBJ databases">
        <authorList>
            <person name="Kallberg Y."/>
            <person name="Tangrot J."/>
            <person name="Rosling A."/>
        </authorList>
    </citation>
    <scope>NUCLEOTIDE SEQUENCE</scope>
    <source>
        <strain evidence="1">CL356</strain>
    </source>
</reference>
<protein>
    <submittedName>
        <fullName evidence="1">13798_t:CDS:1</fullName>
    </submittedName>
</protein>
<keyword evidence="2" id="KW-1185">Reference proteome</keyword>
<feature type="non-terminal residue" evidence="1">
    <location>
        <position position="1"/>
    </location>
</feature>
<name>A0ACA9PR72_9GLOM</name>